<dbReference type="GO" id="GO:0019005">
    <property type="term" value="C:SCF ubiquitin ligase complex"/>
    <property type="evidence" value="ECO:0007669"/>
    <property type="project" value="TreeGrafter"/>
</dbReference>
<dbReference type="InterPro" id="IPR032675">
    <property type="entry name" value="LRR_dom_sf"/>
</dbReference>
<dbReference type="OrthoDB" id="550575at2759"/>
<keyword evidence="2" id="KW-1185">Reference proteome</keyword>
<dbReference type="SUPFAM" id="SSF52047">
    <property type="entry name" value="RNI-like"/>
    <property type="match status" value="1"/>
</dbReference>
<evidence type="ECO:0008006" key="3">
    <source>
        <dbReference type="Google" id="ProtNLM"/>
    </source>
</evidence>
<name>A0A388K8W7_CHABU</name>
<accession>A0A388K8W7</accession>
<dbReference type="InterPro" id="IPR006553">
    <property type="entry name" value="Leu-rich_rpt_Cys-con_subtyp"/>
</dbReference>
<dbReference type="Gene3D" id="1.20.1280.50">
    <property type="match status" value="1"/>
</dbReference>
<proteinExistence type="predicted"/>
<dbReference type="SMART" id="SM00367">
    <property type="entry name" value="LRR_CC"/>
    <property type="match status" value="3"/>
</dbReference>
<dbReference type="SUPFAM" id="SSF81383">
    <property type="entry name" value="F-box domain"/>
    <property type="match status" value="1"/>
</dbReference>
<dbReference type="Gene3D" id="3.80.10.10">
    <property type="entry name" value="Ribonuclease Inhibitor"/>
    <property type="match status" value="1"/>
</dbReference>
<dbReference type="OMA" id="CCKITIS"/>
<organism evidence="1 2">
    <name type="scientific">Chara braunii</name>
    <name type="common">Braun's stonewort</name>
    <dbReference type="NCBI Taxonomy" id="69332"/>
    <lineage>
        <taxon>Eukaryota</taxon>
        <taxon>Viridiplantae</taxon>
        <taxon>Streptophyta</taxon>
        <taxon>Charophyceae</taxon>
        <taxon>Charales</taxon>
        <taxon>Characeae</taxon>
        <taxon>Chara</taxon>
    </lineage>
</organism>
<dbReference type="InterPro" id="IPR036047">
    <property type="entry name" value="F-box-like_dom_sf"/>
</dbReference>
<dbReference type="AlphaFoldDB" id="A0A388K8W7"/>
<dbReference type="PANTHER" id="PTHR13318">
    <property type="entry name" value="PARTNER OF PAIRED, ISOFORM B-RELATED"/>
    <property type="match status" value="1"/>
</dbReference>
<dbReference type="Pfam" id="PF13516">
    <property type="entry name" value="LRR_6"/>
    <property type="match status" value="1"/>
</dbReference>
<evidence type="ECO:0000313" key="2">
    <source>
        <dbReference type="Proteomes" id="UP000265515"/>
    </source>
</evidence>
<reference evidence="1 2" key="1">
    <citation type="journal article" date="2018" name="Cell">
        <title>The Chara Genome: Secondary Complexity and Implications for Plant Terrestrialization.</title>
        <authorList>
            <person name="Nishiyama T."/>
            <person name="Sakayama H."/>
            <person name="Vries J.D."/>
            <person name="Buschmann H."/>
            <person name="Saint-Marcoux D."/>
            <person name="Ullrich K.K."/>
            <person name="Haas F.B."/>
            <person name="Vanderstraeten L."/>
            <person name="Becker D."/>
            <person name="Lang D."/>
            <person name="Vosolsobe S."/>
            <person name="Rombauts S."/>
            <person name="Wilhelmsson P.K.I."/>
            <person name="Janitza P."/>
            <person name="Kern R."/>
            <person name="Heyl A."/>
            <person name="Rumpler F."/>
            <person name="Villalobos L.I.A.C."/>
            <person name="Clay J.M."/>
            <person name="Skokan R."/>
            <person name="Toyoda A."/>
            <person name="Suzuki Y."/>
            <person name="Kagoshima H."/>
            <person name="Schijlen E."/>
            <person name="Tajeshwar N."/>
            <person name="Catarino B."/>
            <person name="Hetherington A.J."/>
            <person name="Saltykova A."/>
            <person name="Bonnot C."/>
            <person name="Breuninger H."/>
            <person name="Symeonidi A."/>
            <person name="Radhakrishnan G.V."/>
            <person name="Van Nieuwerburgh F."/>
            <person name="Deforce D."/>
            <person name="Chang C."/>
            <person name="Karol K.G."/>
            <person name="Hedrich R."/>
            <person name="Ulvskov P."/>
            <person name="Glockner G."/>
            <person name="Delwiche C.F."/>
            <person name="Petrasek J."/>
            <person name="Van de Peer Y."/>
            <person name="Friml J."/>
            <person name="Beilby M."/>
            <person name="Dolan L."/>
            <person name="Kohara Y."/>
            <person name="Sugano S."/>
            <person name="Fujiyama A."/>
            <person name="Delaux P.-M."/>
            <person name="Quint M."/>
            <person name="TheiBen G."/>
            <person name="Hagemann M."/>
            <person name="Harholt J."/>
            <person name="Dunand C."/>
            <person name="Zachgo S."/>
            <person name="Langdale J."/>
            <person name="Maumus F."/>
            <person name="Straeten D.V.D."/>
            <person name="Gould S.B."/>
            <person name="Rensing S.A."/>
        </authorList>
    </citation>
    <scope>NUCLEOTIDE SEQUENCE [LARGE SCALE GENOMIC DNA]</scope>
    <source>
        <strain evidence="1 2">S276</strain>
    </source>
</reference>
<dbReference type="Proteomes" id="UP000265515">
    <property type="component" value="Unassembled WGS sequence"/>
</dbReference>
<dbReference type="EMBL" id="BFEA01000074">
    <property type="protein sequence ID" value="GBG66466.1"/>
    <property type="molecule type" value="Genomic_DNA"/>
</dbReference>
<dbReference type="Gramene" id="GBG66466">
    <property type="protein sequence ID" value="GBG66466"/>
    <property type="gene ID" value="CBR_g61509"/>
</dbReference>
<sequence>MRGGGEGKVVVQHHDRGRKECTSEDGEACSLTCRLTDDTLLIVFSLFSTRQLLMSAALVCRRWCRLARTYVVRAIDPPRYSLHSCPWGSLGAKFVMQLAERHSSTAEVLNLHGLTEISGPQIATLVQMMPKLTDLTVVGCQGLLSTHLDGLVGALPVGLERLDLHLDHLLGSRLCSSMGSVSPSSLLVTDRFADALARRCTALRDLNLENACTLSERGIGILTKCFPELTALSLQSPLLGWSDVQTIFSGCQRLKRFSLVSPHLQLHSGRRPGGRWNAGMPRQALHLARSMPPSLSSLRLYSAPHESIPLEGKMTITLITEKGVQLEELHLQSRFQSTWQTVSVWCPSLRCLDLSHSSRSAHTFTEVDEVVLEGALQLMTRLERLALPTATDDILRAVGKHCPLLVELRFQGHESQSKLLPRLPVTDRGVVAIAEHCPFLRVLSLAGCRNVTASSARALAFHCQMLEVLHLTSVSQMSDEGVELLMKNNWLTVLDVLGCARITKAFVQFLVRQFTKSPERLRLRVLAVSSALKVGAAKEFRDIAAAHPRLDIRVGESGMSWDGFVNARPLLSDCW</sequence>
<evidence type="ECO:0000313" key="1">
    <source>
        <dbReference type="EMBL" id="GBG66466.1"/>
    </source>
</evidence>
<dbReference type="InterPro" id="IPR001611">
    <property type="entry name" value="Leu-rich_rpt"/>
</dbReference>
<dbReference type="STRING" id="69332.A0A388K8W7"/>
<gene>
    <name evidence="1" type="ORF">CBR_g61509</name>
</gene>
<comment type="caution">
    <text evidence="1">The sequence shown here is derived from an EMBL/GenBank/DDBJ whole genome shotgun (WGS) entry which is preliminary data.</text>
</comment>
<protein>
    <recommendedName>
        <fullName evidence="3">F-box domain-containing protein</fullName>
    </recommendedName>
</protein>
<dbReference type="GO" id="GO:0031146">
    <property type="term" value="P:SCF-dependent proteasomal ubiquitin-dependent protein catabolic process"/>
    <property type="evidence" value="ECO:0007669"/>
    <property type="project" value="TreeGrafter"/>
</dbReference>